<dbReference type="PROSITE" id="PS52016">
    <property type="entry name" value="TONB_DEPENDENT_REC_3"/>
    <property type="match status" value="1"/>
</dbReference>
<comment type="subcellular location">
    <subcellularLocation>
        <location evidence="1 10">Cell outer membrane</location>
        <topology evidence="1 10">Multi-pass membrane protein</topology>
    </subcellularLocation>
</comment>
<protein>
    <submittedName>
        <fullName evidence="15">SusC/RagA family TonB-linked outer membrane protein</fullName>
    </submittedName>
</protein>
<evidence type="ECO:0000256" key="6">
    <source>
        <dbReference type="ARBA" id="ARBA00023065"/>
    </source>
</evidence>
<gene>
    <name evidence="15" type="ORF">IAB88_02670</name>
</gene>
<evidence type="ECO:0000256" key="5">
    <source>
        <dbReference type="ARBA" id="ARBA00022729"/>
    </source>
</evidence>
<evidence type="ECO:0000256" key="3">
    <source>
        <dbReference type="ARBA" id="ARBA00022452"/>
    </source>
</evidence>
<dbReference type="SUPFAM" id="SSF49464">
    <property type="entry name" value="Carboxypeptidase regulatory domain-like"/>
    <property type="match status" value="1"/>
</dbReference>
<dbReference type="Pfam" id="PF00593">
    <property type="entry name" value="TonB_dep_Rec_b-barrel"/>
    <property type="match status" value="1"/>
</dbReference>
<dbReference type="EMBL" id="JADIMC010000033">
    <property type="protein sequence ID" value="MBO8475877.1"/>
    <property type="molecule type" value="Genomic_DNA"/>
</dbReference>
<keyword evidence="9 10" id="KW-0998">Cell outer membrane</keyword>
<dbReference type="Gene3D" id="2.40.170.20">
    <property type="entry name" value="TonB-dependent receptor, beta-barrel domain"/>
    <property type="match status" value="1"/>
</dbReference>
<keyword evidence="4 10" id="KW-0812">Transmembrane</keyword>
<dbReference type="InterPro" id="IPR036942">
    <property type="entry name" value="Beta-barrel_TonB_sf"/>
</dbReference>
<dbReference type="Pfam" id="PF13715">
    <property type="entry name" value="CarbopepD_reg_2"/>
    <property type="match status" value="1"/>
</dbReference>
<dbReference type="Gene3D" id="2.170.130.10">
    <property type="entry name" value="TonB-dependent receptor, plug domain"/>
    <property type="match status" value="1"/>
</dbReference>
<organism evidence="15 16">
    <name type="scientific">Candidatus Limisoma faecipullorum</name>
    <dbReference type="NCBI Taxonomy" id="2840854"/>
    <lineage>
        <taxon>Bacteria</taxon>
        <taxon>Pseudomonadati</taxon>
        <taxon>Bacteroidota</taxon>
        <taxon>Bacteroidia</taxon>
        <taxon>Bacteroidales</taxon>
        <taxon>Candidatus Limisoma</taxon>
    </lineage>
</organism>
<evidence type="ECO:0000256" key="1">
    <source>
        <dbReference type="ARBA" id="ARBA00004571"/>
    </source>
</evidence>
<keyword evidence="3 10" id="KW-1134">Transmembrane beta strand</keyword>
<evidence type="ECO:0000313" key="15">
    <source>
        <dbReference type="EMBL" id="MBO8475877.1"/>
    </source>
</evidence>
<feature type="chain" id="PRO_5039392197" evidence="12">
    <location>
        <begin position="27"/>
        <end position="1064"/>
    </location>
</feature>
<dbReference type="FunFam" id="2.60.40.1120:FF:000003">
    <property type="entry name" value="Outer membrane protein Omp121"/>
    <property type="match status" value="1"/>
</dbReference>
<feature type="signal peptide" evidence="12">
    <location>
        <begin position="1"/>
        <end position="26"/>
    </location>
</feature>
<comment type="similarity">
    <text evidence="10 11">Belongs to the TonB-dependent receptor family.</text>
</comment>
<evidence type="ECO:0000313" key="16">
    <source>
        <dbReference type="Proteomes" id="UP000823598"/>
    </source>
</evidence>
<dbReference type="NCBIfam" id="TIGR04057">
    <property type="entry name" value="SusC_RagA_signa"/>
    <property type="match status" value="1"/>
</dbReference>
<accession>A0A9D9NJQ2</accession>
<keyword evidence="6" id="KW-0406">Ion transport</keyword>
<dbReference type="NCBIfam" id="TIGR04056">
    <property type="entry name" value="OMP_RagA_SusC"/>
    <property type="match status" value="1"/>
</dbReference>
<evidence type="ECO:0000256" key="12">
    <source>
        <dbReference type="SAM" id="SignalP"/>
    </source>
</evidence>
<reference evidence="15" key="1">
    <citation type="submission" date="2020-10" db="EMBL/GenBank/DDBJ databases">
        <authorList>
            <person name="Gilroy R."/>
        </authorList>
    </citation>
    <scope>NUCLEOTIDE SEQUENCE</scope>
    <source>
        <strain evidence="15">6919</strain>
    </source>
</reference>
<dbReference type="InterPro" id="IPR037066">
    <property type="entry name" value="Plug_dom_sf"/>
</dbReference>
<reference evidence="15" key="2">
    <citation type="journal article" date="2021" name="PeerJ">
        <title>Extensive microbial diversity within the chicken gut microbiome revealed by metagenomics and culture.</title>
        <authorList>
            <person name="Gilroy R."/>
            <person name="Ravi A."/>
            <person name="Getino M."/>
            <person name="Pursley I."/>
            <person name="Horton D.L."/>
            <person name="Alikhan N.F."/>
            <person name="Baker D."/>
            <person name="Gharbi K."/>
            <person name="Hall N."/>
            <person name="Watson M."/>
            <person name="Adriaenssens E.M."/>
            <person name="Foster-Nyarko E."/>
            <person name="Jarju S."/>
            <person name="Secka A."/>
            <person name="Antonio M."/>
            <person name="Oren A."/>
            <person name="Chaudhuri R.R."/>
            <person name="La Ragione R."/>
            <person name="Hildebrand F."/>
            <person name="Pallen M.J."/>
        </authorList>
    </citation>
    <scope>NUCLEOTIDE SEQUENCE</scope>
    <source>
        <strain evidence="15">6919</strain>
    </source>
</reference>
<evidence type="ECO:0000256" key="11">
    <source>
        <dbReference type="RuleBase" id="RU003357"/>
    </source>
</evidence>
<keyword evidence="7 11" id="KW-0798">TonB box</keyword>
<dbReference type="Gene3D" id="2.60.40.1120">
    <property type="entry name" value="Carboxypeptidase-like, regulatory domain"/>
    <property type="match status" value="1"/>
</dbReference>
<evidence type="ECO:0000256" key="7">
    <source>
        <dbReference type="ARBA" id="ARBA00023077"/>
    </source>
</evidence>
<dbReference type="Proteomes" id="UP000823598">
    <property type="component" value="Unassembled WGS sequence"/>
</dbReference>
<evidence type="ECO:0000259" key="13">
    <source>
        <dbReference type="Pfam" id="PF00593"/>
    </source>
</evidence>
<evidence type="ECO:0000256" key="10">
    <source>
        <dbReference type="PROSITE-ProRule" id="PRU01360"/>
    </source>
</evidence>
<evidence type="ECO:0000256" key="4">
    <source>
        <dbReference type="ARBA" id="ARBA00022692"/>
    </source>
</evidence>
<evidence type="ECO:0000259" key="14">
    <source>
        <dbReference type="Pfam" id="PF07715"/>
    </source>
</evidence>
<dbReference type="SUPFAM" id="SSF56935">
    <property type="entry name" value="Porins"/>
    <property type="match status" value="1"/>
</dbReference>
<dbReference type="GO" id="GO:0006811">
    <property type="term" value="P:monoatomic ion transport"/>
    <property type="evidence" value="ECO:0007669"/>
    <property type="project" value="UniProtKB-KW"/>
</dbReference>
<dbReference type="PROSITE" id="PS51257">
    <property type="entry name" value="PROKAR_LIPOPROTEIN"/>
    <property type="match status" value="1"/>
</dbReference>
<comment type="caution">
    <text evidence="15">The sequence shown here is derived from an EMBL/GenBank/DDBJ whole genome shotgun (WGS) entry which is preliminary data.</text>
</comment>
<proteinExistence type="inferred from homology"/>
<feature type="domain" description="TonB-dependent receptor-like beta-barrel" evidence="13">
    <location>
        <begin position="435"/>
        <end position="893"/>
    </location>
</feature>
<sequence>MNKHALCVAILLTLGCTAFGSGQVYANPSPQEQTQAGRVSGTVTDRNGNPLIGASVMVKGTHTGVVTDVDGKFSIAAKQGQTLEISYVGYSKQSVRVGSQSNYNVVLSSSTNLDEVVVTAMGVSREKKSLTYAIDEIDSEELMRNKSTNVLNSLSGKMAGVNITQASGAAGAGTQIILRGGTSLERDNQPLFVVDGVIYDNSTSVVGNSAFDGMMATATTNSNRVMDINPEDIESMSVLKGPAASALYGSRAAAGVVIITTKKGEEGNVEVNLNAKYITSWAKNLPYASDKYKRGYYDESGALNTYTTQSWGERFGANDRIYDNIGDFFQSGGAWDTNLSISGGNKNGNFYLSGSFYDQDGIIPTTGYKKTTFRFNGEQKYKMFTFNANVAYSQANTDKTLTSAGLYGSGGTGSMVSVYRWSRSDNMSDWIKPNGDPVRMFEGLQNREDDVENPYWMLNKYKFTDETERFTGNFAVRADITDWLWVQYRMGMDSYTTENRNIIGENSAVQVKWQNGMLSENSYRYRYLSTNLMINANKQFGDFGTNLLLGTSTDNTKSVTNYRMGWNMQVPGFYSFSNVLAADSKFQETYSRKRLVGVYGELRLDWRSALFLTFTARNDWSSTLPVENRSYFYPSVGGGVVFTEFMPKNDIVTFGKVRASWARVGKDANPYVTNTYMWPVGTYLGDRPGVGQSWTRGNTYLKPETTESTEIGLEMRFFNDRLRLDYAFYTNNSLDQIVSPRLSQANGYILYNANTGDVYNKGMELLIGGTPVQTKDWTWETSINLSGNRGTVENLTQGMDILYVTDAQVGTAKAASFNNGKFMGISGSKWQRDPNGNVILNDSYMPVVDSNTALYVGDREPNVQGGWNNTLSWERSSFGRLTFNMLWEFRFGGMVYNGTEYFMTNAGLSEISENRESITIKGVQQTGTDAKGNPIYTPAEKTFNADGTYNLNGAQVSGRYLIQSYYQNYYCQETANFLTEVNSLRLRTISLTWDLPSKWLEKSKVFKRASISVTGNNLLLFTNYNGDPELAVAGSGAVGSSSVGIDYCGVPSTASVAFGVNLTF</sequence>
<dbReference type="Pfam" id="PF07715">
    <property type="entry name" value="Plug"/>
    <property type="match status" value="1"/>
</dbReference>
<keyword evidence="5 12" id="KW-0732">Signal</keyword>
<dbReference type="InterPro" id="IPR039426">
    <property type="entry name" value="TonB-dep_rcpt-like"/>
</dbReference>
<name>A0A9D9NJQ2_9BACT</name>
<keyword evidence="2 10" id="KW-0813">Transport</keyword>
<evidence type="ECO:0000256" key="8">
    <source>
        <dbReference type="ARBA" id="ARBA00023136"/>
    </source>
</evidence>
<dbReference type="InterPro" id="IPR000531">
    <property type="entry name" value="Beta-barrel_TonB"/>
</dbReference>
<dbReference type="InterPro" id="IPR008969">
    <property type="entry name" value="CarboxyPept-like_regulatory"/>
</dbReference>
<dbReference type="AlphaFoldDB" id="A0A9D9NJQ2"/>
<dbReference type="PANTHER" id="PTHR30069:SF53">
    <property type="entry name" value="COLICIN I RECEPTOR-RELATED"/>
    <property type="match status" value="1"/>
</dbReference>
<dbReference type="PANTHER" id="PTHR30069">
    <property type="entry name" value="TONB-DEPENDENT OUTER MEMBRANE RECEPTOR"/>
    <property type="match status" value="1"/>
</dbReference>
<dbReference type="InterPro" id="IPR023996">
    <property type="entry name" value="TonB-dep_OMP_SusC/RagA"/>
</dbReference>
<dbReference type="GO" id="GO:0015889">
    <property type="term" value="P:cobalamin transport"/>
    <property type="evidence" value="ECO:0007669"/>
    <property type="project" value="TreeGrafter"/>
</dbReference>
<evidence type="ECO:0000256" key="9">
    <source>
        <dbReference type="ARBA" id="ARBA00023237"/>
    </source>
</evidence>
<dbReference type="GO" id="GO:0009279">
    <property type="term" value="C:cell outer membrane"/>
    <property type="evidence" value="ECO:0007669"/>
    <property type="project" value="UniProtKB-SubCell"/>
</dbReference>
<keyword evidence="8 10" id="KW-0472">Membrane</keyword>
<dbReference type="InterPro" id="IPR012910">
    <property type="entry name" value="Plug_dom"/>
</dbReference>
<evidence type="ECO:0000256" key="2">
    <source>
        <dbReference type="ARBA" id="ARBA00022448"/>
    </source>
</evidence>
<feature type="domain" description="TonB-dependent receptor plug" evidence="14">
    <location>
        <begin position="127"/>
        <end position="256"/>
    </location>
</feature>
<dbReference type="InterPro" id="IPR023997">
    <property type="entry name" value="TonB-dep_OMP_SusC/RagA_CS"/>
</dbReference>